<evidence type="ECO:0000256" key="3">
    <source>
        <dbReference type="ARBA" id="ARBA00022475"/>
    </source>
</evidence>
<dbReference type="InterPro" id="IPR008995">
    <property type="entry name" value="Mo/tungstate-bd_C_term_dom"/>
</dbReference>
<dbReference type="PANTHER" id="PTHR43514:SF4">
    <property type="entry name" value="ABC TRANSPORTER I FAMILY MEMBER 10"/>
    <property type="match status" value="1"/>
</dbReference>
<evidence type="ECO:0000259" key="11">
    <source>
        <dbReference type="PROSITE" id="PS50893"/>
    </source>
</evidence>
<reference evidence="13 14" key="1">
    <citation type="submission" date="2019-11" db="EMBL/GenBank/DDBJ databases">
        <title>Whole-genome sequence of a Rhodoblastus acidophilus DSM 142.</title>
        <authorList>
            <person name="Kyndt J.A."/>
            <person name="Meyer T.E."/>
        </authorList>
    </citation>
    <scope>NUCLEOTIDE SEQUENCE [LARGE SCALE GENOMIC DNA]</scope>
    <source>
        <strain evidence="13 14">DSM 142</strain>
    </source>
</reference>
<dbReference type="GO" id="GO:0016020">
    <property type="term" value="C:membrane"/>
    <property type="evidence" value="ECO:0007669"/>
    <property type="project" value="InterPro"/>
</dbReference>
<dbReference type="InterPro" id="IPR011868">
    <property type="entry name" value="ModC_ABC_ATP-bd"/>
</dbReference>
<dbReference type="Pfam" id="PF03459">
    <property type="entry name" value="TOBE"/>
    <property type="match status" value="1"/>
</dbReference>
<evidence type="ECO:0000256" key="2">
    <source>
        <dbReference type="ARBA" id="ARBA00022448"/>
    </source>
</evidence>
<feature type="domain" description="ABC transporter" evidence="11">
    <location>
        <begin position="1"/>
        <end position="232"/>
    </location>
</feature>
<evidence type="ECO:0000256" key="5">
    <source>
        <dbReference type="ARBA" id="ARBA00022519"/>
    </source>
</evidence>
<evidence type="ECO:0000313" key="14">
    <source>
        <dbReference type="Proteomes" id="UP000439113"/>
    </source>
</evidence>
<evidence type="ECO:0000313" key="13">
    <source>
        <dbReference type="EMBL" id="MTV32376.1"/>
    </source>
</evidence>
<dbReference type="GO" id="GO:0015098">
    <property type="term" value="F:molybdate ion transmembrane transporter activity"/>
    <property type="evidence" value="ECO:0007669"/>
    <property type="project" value="InterPro"/>
</dbReference>
<name>A0A6N8DRC5_RHOAC</name>
<keyword evidence="3" id="KW-1003">Cell membrane</keyword>
<comment type="similarity">
    <text evidence="1">Belongs to the ABC transporter superfamily.</text>
</comment>
<dbReference type="AlphaFoldDB" id="A0A6N8DRC5"/>
<dbReference type="GO" id="GO:0016887">
    <property type="term" value="F:ATP hydrolysis activity"/>
    <property type="evidence" value="ECO:0007669"/>
    <property type="project" value="InterPro"/>
</dbReference>
<dbReference type="RefSeq" id="WP_155447069.1">
    <property type="nucleotide sequence ID" value="NZ_JAOQNR010000016.1"/>
</dbReference>
<comment type="caution">
    <text evidence="13">The sequence shown here is derived from an EMBL/GenBank/DDBJ whole genome shotgun (WGS) entry which is preliminary data.</text>
</comment>
<dbReference type="SMART" id="SM00382">
    <property type="entry name" value="AAA"/>
    <property type="match status" value="1"/>
</dbReference>
<dbReference type="GO" id="GO:0140359">
    <property type="term" value="F:ABC-type transporter activity"/>
    <property type="evidence" value="ECO:0007669"/>
    <property type="project" value="InterPro"/>
</dbReference>
<dbReference type="InterPro" id="IPR017871">
    <property type="entry name" value="ABC_transporter-like_CS"/>
</dbReference>
<dbReference type="InterPro" id="IPR003593">
    <property type="entry name" value="AAA+_ATPase"/>
</dbReference>
<gene>
    <name evidence="13" type="primary">modC</name>
    <name evidence="13" type="ORF">GJ654_15410</name>
</gene>
<evidence type="ECO:0000256" key="10">
    <source>
        <dbReference type="PROSITE-ProRule" id="PRU01213"/>
    </source>
</evidence>
<dbReference type="InterPro" id="IPR027417">
    <property type="entry name" value="P-loop_NTPase"/>
</dbReference>
<dbReference type="PROSITE" id="PS51866">
    <property type="entry name" value="MOP"/>
    <property type="match status" value="1"/>
</dbReference>
<dbReference type="EMBL" id="WNKS01000016">
    <property type="protein sequence ID" value="MTV32376.1"/>
    <property type="molecule type" value="Genomic_DNA"/>
</dbReference>
<dbReference type="PROSITE" id="PS50893">
    <property type="entry name" value="ABC_TRANSPORTER_2"/>
    <property type="match status" value="1"/>
</dbReference>
<evidence type="ECO:0000256" key="4">
    <source>
        <dbReference type="ARBA" id="ARBA00022505"/>
    </source>
</evidence>
<dbReference type="Gene3D" id="2.40.50.100">
    <property type="match status" value="1"/>
</dbReference>
<dbReference type="OrthoDB" id="9802264at2"/>
<dbReference type="InterPro" id="IPR004606">
    <property type="entry name" value="Mop_domain"/>
</dbReference>
<keyword evidence="9" id="KW-0472">Membrane</keyword>
<feature type="domain" description="Mop" evidence="12">
    <location>
        <begin position="291"/>
        <end position="358"/>
    </location>
</feature>
<dbReference type="PANTHER" id="PTHR43514">
    <property type="entry name" value="ABC TRANSPORTER I FAMILY MEMBER 10"/>
    <property type="match status" value="1"/>
</dbReference>
<keyword evidence="4 10" id="KW-0500">Molybdenum</keyword>
<dbReference type="GO" id="GO:0005524">
    <property type="term" value="F:ATP binding"/>
    <property type="evidence" value="ECO:0007669"/>
    <property type="project" value="UniProtKB-KW"/>
</dbReference>
<dbReference type="PROSITE" id="PS00211">
    <property type="entry name" value="ABC_TRANSPORTER_1"/>
    <property type="match status" value="1"/>
</dbReference>
<accession>A0A6N8DRC5</accession>
<evidence type="ECO:0000256" key="8">
    <source>
        <dbReference type="ARBA" id="ARBA00022967"/>
    </source>
</evidence>
<evidence type="ECO:0000259" key="12">
    <source>
        <dbReference type="PROSITE" id="PS51866"/>
    </source>
</evidence>
<keyword evidence="2" id="KW-0813">Transport</keyword>
<evidence type="ECO:0000256" key="7">
    <source>
        <dbReference type="ARBA" id="ARBA00022840"/>
    </source>
</evidence>
<keyword evidence="6" id="KW-0547">Nucleotide-binding</keyword>
<dbReference type="InterPro" id="IPR050334">
    <property type="entry name" value="Molybdenum_import_ModC"/>
</dbReference>
<keyword evidence="8" id="KW-1278">Translocase</keyword>
<dbReference type="SUPFAM" id="SSF52540">
    <property type="entry name" value="P-loop containing nucleoside triphosphate hydrolases"/>
    <property type="match status" value="1"/>
</dbReference>
<sequence>MISVDVKLSRGEFSLQTAFASDSKITALFGHSGSGKTTLIELISGLARPDVGRIEIAGRVLVDTEKRIFIPARKRGVGLVFQDAQLFPHLSVAQNLRFAEFFAPKEGRRLPFARVVETLGIGHLMTRRPGQLSGGERQRVGVARALMAAPRLLLMDEPFASIDVARRTKAMELVELARDEFDTPVVLVSHQIEEVMRLAGQVVMIERGRIVEVGAPEDIFASAREETPSDRFGVGVSLACGEASFDAHYRLTKLHHPAGDIFLPDRVPPAQQTRVFVKAIDVSLAHRPPPDTSIRTLLRGKVVSVAATKGPLAMVSLELKGGEKLFASLTRMAVDELRIAPGGEVYCLVKAVALDERQVESV</sequence>
<evidence type="ECO:0000256" key="1">
    <source>
        <dbReference type="ARBA" id="ARBA00005417"/>
    </source>
</evidence>
<dbReference type="Pfam" id="PF00005">
    <property type="entry name" value="ABC_tran"/>
    <property type="match status" value="1"/>
</dbReference>
<evidence type="ECO:0000256" key="9">
    <source>
        <dbReference type="ARBA" id="ARBA00023136"/>
    </source>
</evidence>
<dbReference type="InterPro" id="IPR003439">
    <property type="entry name" value="ABC_transporter-like_ATP-bd"/>
</dbReference>
<dbReference type="InterPro" id="IPR005116">
    <property type="entry name" value="Transp-assoc_OB_typ1"/>
</dbReference>
<dbReference type="NCBIfam" id="TIGR02142">
    <property type="entry name" value="modC_ABC"/>
    <property type="match status" value="1"/>
</dbReference>
<proteinExistence type="inferred from homology"/>
<dbReference type="Gene3D" id="3.40.50.300">
    <property type="entry name" value="P-loop containing nucleotide triphosphate hydrolases"/>
    <property type="match status" value="1"/>
</dbReference>
<dbReference type="Proteomes" id="UP000439113">
    <property type="component" value="Unassembled WGS sequence"/>
</dbReference>
<organism evidence="13 14">
    <name type="scientific">Rhodoblastus acidophilus</name>
    <name type="common">Rhodopseudomonas acidophila</name>
    <dbReference type="NCBI Taxonomy" id="1074"/>
    <lineage>
        <taxon>Bacteria</taxon>
        <taxon>Pseudomonadati</taxon>
        <taxon>Pseudomonadota</taxon>
        <taxon>Alphaproteobacteria</taxon>
        <taxon>Hyphomicrobiales</taxon>
        <taxon>Rhodoblastaceae</taxon>
        <taxon>Rhodoblastus</taxon>
    </lineage>
</organism>
<keyword evidence="5" id="KW-0997">Cell inner membrane</keyword>
<evidence type="ECO:0000256" key="6">
    <source>
        <dbReference type="ARBA" id="ARBA00022741"/>
    </source>
</evidence>
<protein>
    <submittedName>
        <fullName evidence="13">Molybdenum ABC transporter ATP-binding protein</fullName>
    </submittedName>
</protein>
<keyword evidence="7 13" id="KW-0067">ATP-binding</keyword>
<dbReference type="SUPFAM" id="SSF50331">
    <property type="entry name" value="MOP-like"/>
    <property type="match status" value="1"/>
</dbReference>